<evidence type="ECO:0000313" key="1">
    <source>
        <dbReference type="EMBL" id="TMS32667.1"/>
    </source>
</evidence>
<sequence length="74" mass="7815">MPSDRANSFGVLLNAPLKLQDSSSPWRATGPVTLPPLLSSIDVHEGKSAEDEDKSIQTCVPAVISVLSLLPLFG</sequence>
<reference evidence="1 2" key="1">
    <citation type="journal article" date="2015" name="Genome Biol.">
        <title>Comparative genomics of Steinernema reveals deeply conserved gene regulatory networks.</title>
        <authorList>
            <person name="Dillman A.R."/>
            <person name="Macchietto M."/>
            <person name="Porter C.F."/>
            <person name="Rogers A."/>
            <person name="Williams B."/>
            <person name="Antoshechkin I."/>
            <person name="Lee M.M."/>
            <person name="Goodwin Z."/>
            <person name="Lu X."/>
            <person name="Lewis E.E."/>
            <person name="Goodrich-Blair H."/>
            <person name="Stock S.P."/>
            <person name="Adams B.J."/>
            <person name="Sternberg P.W."/>
            <person name="Mortazavi A."/>
        </authorList>
    </citation>
    <scope>NUCLEOTIDE SEQUENCE [LARGE SCALE GENOMIC DNA]</scope>
    <source>
        <strain evidence="1 2">ALL</strain>
    </source>
</reference>
<gene>
    <name evidence="1" type="ORF">L596_000479</name>
</gene>
<dbReference type="Proteomes" id="UP000298663">
    <property type="component" value="Chromosome X"/>
</dbReference>
<name>A0A4U8UKL1_STECR</name>
<dbReference type="EMBL" id="CM016762">
    <property type="protein sequence ID" value="TMS32667.1"/>
    <property type="molecule type" value="Genomic_DNA"/>
</dbReference>
<accession>A0A4U8UKL1</accession>
<reference evidence="1 2" key="2">
    <citation type="journal article" date="2019" name="G3 (Bethesda)">
        <title>Hybrid Assembly of the Genome of the Entomopathogenic Nematode Steinernema carpocapsae Identifies the X-Chromosome.</title>
        <authorList>
            <person name="Serra L."/>
            <person name="Macchietto M."/>
            <person name="Macias-Munoz A."/>
            <person name="McGill C.J."/>
            <person name="Rodriguez I.M."/>
            <person name="Rodriguez B."/>
            <person name="Murad R."/>
            <person name="Mortazavi A."/>
        </authorList>
    </citation>
    <scope>NUCLEOTIDE SEQUENCE [LARGE SCALE GENOMIC DNA]</scope>
    <source>
        <strain evidence="1 2">ALL</strain>
    </source>
</reference>
<dbReference type="EMBL" id="AZBU02000001">
    <property type="protein sequence ID" value="TMS32667.1"/>
    <property type="molecule type" value="Genomic_DNA"/>
</dbReference>
<protein>
    <submittedName>
        <fullName evidence="1">Uncharacterized protein</fullName>
    </submittedName>
</protein>
<comment type="caution">
    <text evidence="1">The sequence shown here is derived from an EMBL/GenBank/DDBJ whole genome shotgun (WGS) entry which is preliminary data.</text>
</comment>
<evidence type="ECO:0000313" key="2">
    <source>
        <dbReference type="Proteomes" id="UP000298663"/>
    </source>
</evidence>
<organism evidence="1 2">
    <name type="scientific">Steinernema carpocapsae</name>
    <name type="common">Entomopathogenic nematode</name>
    <dbReference type="NCBI Taxonomy" id="34508"/>
    <lineage>
        <taxon>Eukaryota</taxon>
        <taxon>Metazoa</taxon>
        <taxon>Ecdysozoa</taxon>
        <taxon>Nematoda</taxon>
        <taxon>Chromadorea</taxon>
        <taxon>Rhabditida</taxon>
        <taxon>Tylenchina</taxon>
        <taxon>Panagrolaimomorpha</taxon>
        <taxon>Strongyloidoidea</taxon>
        <taxon>Steinernematidae</taxon>
        <taxon>Steinernema</taxon>
    </lineage>
</organism>
<keyword evidence="2" id="KW-1185">Reference proteome</keyword>
<dbReference type="AlphaFoldDB" id="A0A4U8UKL1"/>
<proteinExistence type="predicted"/>